<dbReference type="Proteomes" id="UP000215914">
    <property type="component" value="Chromosome 13"/>
</dbReference>
<evidence type="ECO:0000313" key="5">
    <source>
        <dbReference type="EMBL" id="OTG00852.1"/>
    </source>
</evidence>
<dbReference type="InterPro" id="IPR008962">
    <property type="entry name" value="PapD-like_sf"/>
</dbReference>
<reference evidence="6" key="1">
    <citation type="journal article" date="2017" name="Nature">
        <title>The sunflower genome provides insights into oil metabolism, flowering and Asterid evolution.</title>
        <authorList>
            <person name="Badouin H."/>
            <person name="Gouzy J."/>
            <person name="Grassa C.J."/>
            <person name="Murat F."/>
            <person name="Staton S.E."/>
            <person name="Cottret L."/>
            <person name="Lelandais-Briere C."/>
            <person name="Owens G.L."/>
            <person name="Carrere S."/>
            <person name="Mayjonade B."/>
            <person name="Legrand L."/>
            <person name="Gill N."/>
            <person name="Kane N.C."/>
            <person name="Bowers J.E."/>
            <person name="Hubner S."/>
            <person name="Bellec A."/>
            <person name="Berard A."/>
            <person name="Berges H."/>
            <person name="Blanchet N."/>
            <person name="Boniface M.C."/>
            <person name="Brunel D."/>
            <person name="Catrice O."/>
            <person name="Chaidir N."/>
            <person name="Claudel C."/>
            <person name="Donnadieu C."/>
            <person name="Faraut T."/>
            <person name="Fievet G."/>
            <person name="Helmstetter N."/>
            <person name="King M."/>
            <person name="Knapp S.J."/>
            <person name="Lai Z."/>
            <person name="Le Paslier M.C."/>
            <person name="Lippi Y."/>
            <person name="Lorenzon L."/>
            <person name="Mandel J.R."/>
            <person name="Marage G."/>
            <person name="Marchand G."/>
            <person name="Marquand E."/>
            <person name="Bret-Mestries E."/>
            <person name="Morien E."/>
            <person name="Nambeesan S."/>
            <person name="Nguyen T."/>
            <person name="Pegot-Espagnet P."/>
            <person name="Pouilly N."/>
            <person name="Raftis F."/>
            <person name="Sallet E."/>
            <person name="Schiex T."/>
            <person name="Thomas J."/>
            <person name="Vandecasteele C."/>
            <person name="Vares D."/>
            <person name="Vear F."/>
            <person name="Vautrin S."/>
            <person name="Crespi M."/>
            <person name="Mangin B."/>
            <person name="Burke J.M."/>
            <person name="Salse J."/>
            <person name="Munos S."/>
            <person name="Vincourt P."/>
            <person name="Rieseberg L.H."/>
            <person name="Langlade N.B."/>
        </authorList>
    </citation>
    <scope>NUCLEOTIDE SEQUENCE [LARGE SCALE GENOMIC DNA]</scope>
    <source>
        <strain evidence="6">cv. SF193</strain>
    </source>
</reference>
<dbReference type="GO" id="GO:0005789">
    <property type="term" value="C:endoplasmic reticulum membrane"/>
    <property type="evidence" value="ECO:0000318"/>
    <property type="project" value="GO_Central"/>
</dbReference>
<keyword evidence="6" id="KW-1185">Reference proteome</keyword>
<name>A0A251SQQ7_HELAN</name>
<dbReference type="AlphaFoldDB" id="A0A251SQQ7"/>
<dbReference type="GO" id="GO:0061817">
    <property type="term" value="P:endoplasmic reticulum-plasma membrane tethering"/>
    <property type="evidence" value="ECO:0000318"/>
    <property type="project" value="GO_Central"/>
</dbReference>
<dbReference type="Pfam" id="PF00635">
    <property type="entry name" value="Motile_Sperm"/>
    <property type="match status" value="1"/>
</dbReference>
<dbReference type="GO" id="GO:0043495">
    <property type="term" value="F:protein-membrane adaptor activity"/>
    <property type="evidence" value="ECO:0000318"/>
    <property type="project" value="GO_Central"/>
</dbReference>
<organism evidence="5 6">
    <name type="scientific">Helianthus annuus</name>
    <name type="common">Common sunflower</name>
    <dbReference type="NCBI Taxonomy" id="4232"/>
    <lineage>
        <taxon>Eukaryota</taxon>
        <taxon>Viridiplantae</taxon>
        <taxon>Streptophyta</taxon>
        <taxon>Embryophyta</taxon>
        <taxon>Tracheophyta</taxon>
        <taxon>Spermatophyta</taxon>
        <taxon>Magnoliopsida</taxon>
        <taxon>eudicotyledons</taxon>
        <taxon>Gunneridae</taxon>
        <taxon>Pentapetalae</taxon>
        <taxon>asterids</taxon>
        <taxon>campanulids</taxon>
        <taxon>Asterales</taxon>
        <taxon>Asteraceae</taxon>
        <taxon>Asteroideae</taxon>
        <taxon>Heliantheae alliance</taxon>
        <taxon>Heliantheae</taxon>
        <taxon>Helianthus</taxon>
    </lineage>
</organism>
<keyword evidence="3" id="KW-0472">Membrane</keyword>
<feature type="region of interest" description="Disordered" evidence="2">
    <location>
        <begin position="127"/>
        <end position="166"/>
    </location>
</feature>
<dbReference type="SUPFAM" id="SSF49354">
    <property type="entry name" value="PapD-like"/>
    <property type="match status" value="1"/>
</dbReference>
<dbReference type="PROSITE" id="PS50202">
    <property type="entry name" value="MSP"/>
    <property type="match status" value="1"/>
</dbReference>
<keyword evidence="3" id="KW-0812">Transmembrane</keyword>
<feature type="transmembrane region" description="Helical" evidence="3">
    <location>
        <begin position="186"/>
        <end position="209"/>
    </location>
</feature>
<dbReference type="InterPro" id="IPR013783">
    <property type="entry name" value="Ig-like_fold"/>
</dbReference>
<dbReference type="EMBL" id="CM007902">
    <property type="protein sequence ID" value="OTG00852.1"/>
    <property type="molecule type" value="Genomic_DNA"/>
</dbReference>
<dbReference type="PANTHER" id="PTHR10809">
    <property type="entry name" value="VESICLE-ASSOCIATED MEMBRANE PROTEIN-ASSOCIATED PROTEIN"/>
    <property type="match status" value="1"/>
</dbReference>
<gene>
    <name evidence="5" type="ORF">HannXRQ_Chr13g0395661</name>
</gene>
<accession>A0A251SQQ7</accession>
<dbReference type="Gene3D" id="2.60.40.10">
    <property type="entry name" value="Immunoglobulins"/>
    <property type="match status" value="1"/>
</dbReference>
<evidence type="ECO:0000256" key="2">
    <source>
        <dbReference type="SAM" id="MobiDB-lite"/>
    </source>
</evidence>
<evidence type="ECO:0000313" key="6">
    <source>
        <dbReference type="Proteomes" id="UP000215914"/>
    </source>
</evidence>
<feature type="compositionally biased region" description="Polar residues" evidence="2">
    <location>
        <begin position="130"/>
        <end position="150"/>
    </location>
</feature>
<dbReference type="PANTHER" id="PTHR10809:SF42">
    <property type="entry name" value="VESICLE-ASSOCIATED PROTEIN 2-1"/>
    <property type="match status" value="1"/>
</dbReference>
<dbReference type="PIRSF" id="PIRSF019693">
    <property type="entry name" value="VAMP-associated"/>
    <property type="match status" value="1"/>
</dbReference>
<dbReference type="InterPro" id="IPR000535">
    <property type="entry name" value="MSP_dom"/>
</dbReference>
<evidence type="ECO:0000259" key="4">
    <source>
        <dbReference type="PROSITE" id="PS50202"/>
    </source>
</evidence>
<proteinExistence type="inferred from homology"/>
<dbReference type="FunFam" id="2.60.40.10:FF:000813">
    <property type="entry name" value="Vesicle-associated protein 1-1"/>
    <property type="match status" value="1"/>
</dbReference>
<dbReference type="GO" id="GO:0090158">
    <property type="term" value="P:endoplasmic reticulum membrane organization"/>
    <property type="evidence" value="ECO:0000318"/>
    <property type="project" value="GO_Central"/>
</dbReference>
<evidence type="ECO:0000256" key="3">
    <source>
        <dbReference type="SAM" id="Phobius"/>
    </source>
</evidence>
<dbReference type="OMA" id="AENAKPH"/>
<protein>
    <submittedName>
        <fullName evidence="5">Putative plant VAMP (Vesicle-associated membrane protein) family protein</fullName>
    </submittedName>
</protein>
<dbReference type="InParanoid" id="A0A251SQQ7"/>
<sequence>MASGKLVTVDPEELRFPFELEKPSLCDLKLSNTTDKHVAFKVKTTSPKKYFVRPNTGVIQPMGSCIIRVTLQAQLEAPPDMQCRDKFLLQSTPVPATTDSEALPQNTFSKEPGKQLEECKLRVVYIPRNNPGNSADSSKQSSDPNSNPAVQTAKAARDAAVKETNQLQQELDTLKKRGQNKSSSGVSIKLAIAAGLIGIIVGLVLKLVLGSSSAPPIPPTPSMADVAE</sequence>
<keyword evidence="3" id="KW-1133">Transmembrane helix</keyword>
<dbReference type="STRING" id="4232.A0A251SQQ7"/>
<feature type="domain" description="MSP" evidence="4">
    <location>
        <begin position="6"/>
        <end position="126"/>
    </location>
</feature>
<comment type="similarity">
    <text evidence="1">Belongs to the VAMP-associated protein (VAP) (TC 9.B.17) family.</text>
</comment>
<dbReference type="GO" id="GO:0005886">
    <property type="term" value="C:plasma membrane"/>
    <property type="evidence" value="ECO:0000318"/>
    <property type="project" value="GO_Central"/>
</dbReference>
<dbReference type="FunCoup" id="A0A251SQQ7">
    <property type="interactions" value="2975"/>
</dbReference>
<dbReference type="InterPro" id="IPR016763">
    <property type="entry name" value="VAP"/>
</dbReference>
<evidence type="ECO:0000256" key="1">
    <source>
        <dbReference type="ARBA" id="ARBA00008932"/>
    </source>
</evidence>